<reference evidence="2" key="1">
    <citation type="submission" date="2022-11" db="EMBL/GenBank/DDBJ databases">
        <title>Chromosome-level genome of Pogonophryne albipinna.</title>
        <authorList>
            <person name="Jo E."/>
        </authorList>
    </citation>
    <scope>NUCLEOTIDE SEQUENCE</scope>
    <source>
        <strain evidence="2">SGF0006</strain>
        <tissue evidence="2">Muscle</tissue>
    </source>
</reference>
<evidence type="ECO:0000313" key="2">
    <source>
        <dbReference type="EMBL" id="KAJ4941238.1"/>
    </source>
</evidence>
<dbReference type="EMBL" id="JAPTMU010000007">
    <property type="protein sequence ID" value="KAJ4941238.1"/>
    <property type="molecule type" value="Genomic_DNA"/>
</dbReference>
<gene>
    <name evidence="2" type="ORF">JOQ06_027524</name>
</gene>
<name>A0AAD6BD22_9TELE</name>
<protein>
    <submittedName>
        <fullName evidence="2">Uncharacterized protein</fullName>
    </submittedName>
</protein>
<evidence type="ECO:0000256" key="1">
    <source>
        <dbReference type="SAM" id="MobiDB-lite"/>
    </source>
</evidence>
<proteinExistence type="predicted"/>
<feature type="compositionally biased region" description="Polar residues" evidence="1">
    <location>
        <begin position="174"/>
        <end position="185"/>
    </location>
</feature>
<keyword evidence="3" id="KW-1185">Reference proteome</keyword>
<dbReference type="AlphaFoldDB" id="A0AAD6BD22"/>
<accession>A0AAD6BD22</accession>
<dbReference type="Proteomes" id="UP001219934">
    <property type="component" value="Unassembled WGS sequence"/>
</dbReference>
<feature type="region of interest" description="Disordered" evidence="1">
    <location>
        <begin position="141"/>
        <end position="185"/>
    </location>
</feature>
<comment type="caution">
    <text evidence="2">The sequence shown here is derived from an EMBL/GenBank/DDBJ whole genome shotgun (WGS) entry which is preliminary data.</text>
</comment>
<organism evidence="2 3">
    <name type="scientific">Pogonophryne albipinna</name>
    <dbReference type="NCBI Taxonomy" id="1090488"/>
    <lineage>
        <taxon>Eukaryota</taxon>
        <taxon>Metazoa</taxon>
        <taxon>Chordata</taxon>
        <taxon>Craniata</taxon>
        <taxon>Vertebrata</taxon>
        <taxon>Euteleostomi</taxon>
        <taxon>Actinopterygii</taxon>
        <taxon>Neopterygii</taxon>
        <taxon>Teleostei</taxon>
        <taxon>Neoteleostei</taxon>
        <taxon>Acanthomorphata</taxon>
        <taxon>Eupercaria</taxon>
        <taxon>Perciformes</taxon>
        <taxon>Notothenioidei</taxon>
        <taxon>Pogonophryne</taxon>
    </lineage>
</organism>
<evidence type="ECO:0000313" key="3">
    <source>
        <dbReference type="Proteomes" id="UP001219934"/>
    </source>
</evidence>
<sequence>MKIFHNTARQKLIPPVIHHAQPSGRSTDLIAGRGWICLNQPLAGSEDFFSSFTPPTEGRWVEVQPGRRAAESLDPTPWLCQPRVQAALCKASGTPATPSSTHLHLFHHIPSSSLDWLNRSVQGEDIGIQIGGCYYEQMSPLASKGNGTSRPTLTPGAKQHTTTGLPRGQRAGGTASTSTLPTQVS</sequence>